<evidence type="ECO:0000256" key="7">
    <source>
        <dbReference type="SAM" id="Phobius"/>
    </source>
</evidence>
<evidence type="ECO:0000313" key="9">
    <source>
        <dbReference type="EMBL" id="TWP28817.1"/>
    </source>
</evidence>
<evidence type="ECO:0000256" key="1">
    <source>
        <dbReference type="ARBA" id="ARBA00004127"/>
    </source>
</evidence>
<dbReference type="InterPro" id="IPR011020">
    <property type="entry name" value="HTTM-like"/>
</dbReference>
<comment type="caution">
    <text evidence="9">The sequence shown here is derived from an EMBL/GenBank/DDBJ whole genome shotgun (WGS) entry which is preliminary data.</text>
</comment>
<evidence type="ECO:0000256" key="6">
    <source>
        <dbReference type="ARBA" id="ARBA00023239"/>
    </source>
</evidence>
<feature type="transmembrane region" description="Helical" evidence="7">
    <location>
        <begin position="282"/>
        <end position="304"/>
    </location>
</feature>
<dbReference type="AlphaFoldDB" id="A0A563DFG7"/>
<keyword evidence="10" id="KW-1185">Reference proteome</keyword>
<name>A0A563DFG7_9FLAO</name>
<accession>A0A563DFG7</accession>
<keyword evidence="2 7" id="KW-0812">Transmembrane</keyword>
<dbReference type="GO" id="GO:0012505">
    <property type="term" value="C:endomembrane system"/>
    <property type="evidence" value="ECO:0007669"/>
    <property type="project" value="UniProtKB-SubCell"/>
</dbReference>
<keyword evidence="3 7" id="KW-1133">Transmembrane helix</keyword>
<dbReference type="SMART" id="SM00752">
    <property type="entry name" value="HTTM"/>
    <property type="match status" value="1"/>
</dbReference>
<evidence type="ECO:0000256" key="5">
    <source>
        <dbReference type="ARBA" id="ARBA00023157"/>
    </source>
</evidence>
<dbReference type="GO" id="GO:0008488">
    <property type="term" value="F:gamma-glutamyl carboxylase activity"/>
    <property type="evidence" value="ECO:0007669"/>
    <property type="project" value="InterPro"/>
</dbReference>
<dbReference type="InterPro" id="IPR053934">
    <property type="entry name" value="HTTM_dom"/>
</dbReference>
<gene>
    <name evidence="9" type="ORF">ETU09_05425</name>
</gene>
<dbReference type="Pfam" id="PF05090">
    <property type="entry name" value="HTTM"/>
    <property type="match status" value="1"/>
</dbReference>
<dbReference type="PANTHER" id="PTHR12639:SF7">
    <property type="entry name" value="HTTM DOMAIN-CONTAINING PROTEIN"/>
    <property type="match status" value="1"/>
</dbReference>
<evidence type="ECO:0000256" key="3">
    <source>
        <dbReference type="ARBA" id="ARBA00022989"/>
    </source>
</evidence>
<keyword evidence="4 7" id="KW-0472">Membrane</keyword>
<sequence length="438" mass="52220">MNKKLLLQIDNSPLIIFRIFFGFLLSAETFGAIFTGWVKENLMIPKVFFPFIGFEWLHPLPGFGMYIYFFTMGILGILVMIGYRYRLSLLLFTFLWTAQYLMQKTSYNNHYYFLLLVCIIMLLLPANAYASYDVKQKRTLKSYTMPQWCSYVMIFQVSILYFFATVAKLYPDWLNGTFTQILYSNKSHLPIIGEWFKEKWFYIPIAYLGLMFDGLVVPFLLWKKTRTFALIASLIFHLSNSLILQVGIFPYFALSFIVFFYSPETIRKIFFKKHLKIEPQEYVKSIPYFTKYFFALFFTLQILLPLRHYLIKGNVFWTEEGHRLSWRMMLRQRSGSTYFKIVNKKTKEIISYNLNDLFTPKQISRINAYPDFIWQAARYIKDDLAKKGHEVEIFANSYVSVNNHSPKMFINKQVDLSQAHWYYFSHSPWILLVEDYSD</sequence>
<dbReference type="Proteomes" id="UP000319499">
    <property type="component" value="Unassembled WGS sequence"/>
</dbReference>
<evidence type="ECO:0000259" key="8">
    <source>
        <dbReference type="SMART" id="SM00752"/>
    </source>
</evidence>
<feature type="domain" description="HTTM-like" evidence="8">
    <location>
        <begin position="6"/>
        <end position="265"/>
    </location>
</feature>
<dbReference type="InterPro" id="IPR053935">
    <property type="entry name" value="VKGC_lumenal_dom"/>
</dbReference>
<evidence type="ECO:0000256" key="4">
    <source>
        <dbReference type="ARBA" id="ARBA00023136"/>
    </source>
</evidence>
<dbReference type="PANTHER" id="PTHR12639">
    <property type="entry name" value="VITAMIN K-DEPENDENT GAMMA-CARBOXYLASE"/>
    <property type="match status" value="1"/>
</dbReference>
<feature type="transmembrane region" description="Helical" evidence="7">
    <location>
        <begin position="109"/>
        <end position="130"/>
    </location>
</feature>
<dbReference type="Pfam" id="PF22777">
    <property type="entry name" value="VKGC_lumenal_dom"/>
    <property type="match status" value="1"/>
</dbReference>
<feature type="transmembrane region" description="Helical" evidence="7">
    <location>
        <begin position="242"/>
        <end position="262"/>
    </location>
</feature>
<keyword evidence="5" id="KW-1015">Disulfide bond</keyword>
<evidence type="ECO:0000256" key="2">
    <source>
        <dbReference type="ARBA" id="ARBA00022692"/>
    </source>
</evidence>
<comment type="subcellular location">
    <subcellularLocation>
        <location evidence="1">Endomembrane system</location>
        <topology evidence="1">Multi-pass membrane protein</topology>
    </subcellularLocation>
</comment>
<feature type="transmembrane region" description="Helical" evidence="7">
    <location>
        <begin position="200"/>
        <end position="222"/>
    </location>
</feature>
<reference evidence="9 10" key="1">
    <citation type="submission" date="2019-02" db="EMBL/GenBank/DDBJ databases">
        <title>Apibacter muscae sp. nov.: a novel member of the house fly microbiota.</title>
        <authorList>
            <person name="Park R."/>
        </authorList>
    </citation>
    <scope>NUCLEOTIDE SEQUENCE [LARGE SCALE GENOMIC DNA]</scope>
    <source>
        <strain evidence="9 10">AL1</strain>
    </source>
</reference>
<dbReference type="InterPro" id="IPR007782">
    <property type="entry name" value="VKG_COase"/>
</dbReference>
<protein>
    <submittedName>
        <fullName evidence="9">HTTM domain-containing protein</fullName>
    </submittedName>
</protein>
<dbReference type="OrthoDB" id="341137at2"/>
<feature type="transmembrane region" description="Helical" evidence="7">
    <location>
        <begin position="58"/>
        <end position="80"/>
    </location>
</feature>
<dbReference type="GO" id="GO:0019842">
    <property type="term" value="F:vitamin binding"/>
    <property type="evidence" value="ECO:0007669"/>
    <property type="project" value="TreeGrafter"/>
</dbReference>
<evidence type="ECO:0000313" key="10">
    <source>
        <dbReference type="Proteomes" id="UP000319499"/>
    </source>
</evidence>
<proteinExistence type="predicted"/>
<feature type="transmembrane region" description="Helical" evidence="7">
    <location>
        <begin position="12"/>
        <end position="38"/>
    </location>
</feature>
<dbReference type="EMBL" id="SELH01000017">
    <property type="protein sequence ID" value="TWP28817.1"/>
    <property type="molecule type" value="Genomic_DNA"/>
</dbReference>
<feature type="transmembrane region" description="Helical" evidence="7">
    <location>
        <begin position="151"/>
        <end position="170"/>
    </location>
</feature>
<keyword evidence="6" id="KW-0456">Lyase</keyword>
<organism evidence="9 10">
    <name type="scientific">Apibacter muscae</name>
    <dbReference type="NCBI Taxonomy" id="2509004"/>
    <lineage>
        <taxon>Bacteria</taxon>
        <taxon>Pseudomonadati</taxon>
        <taxon>Bacteroidota</taxon>
        <taxon>Flavobacteriia</taxon>
        <taxon>Flavobacteriales</taxon>
        <taxon>Weeksellaceae</taxon>
        <taxon>Apibacter</taxon>
    </lineage>
</organism>